<accession>A0ABX7JSJ9</accession>
<gene>
    <name evidence="2" type="ORF">JTY93_16885</name>
</gene>
<evidence type="ECO:0000313" key="3">
    <source>
        <dbReference type="Proteomes" id="UP000663249"/>
    </source>
</evidence>
<proteinExistence type="predicted"/>
<reference evidence="2 3" key="1">
    <citation type="submission" date="2021-02" db="EMBL/GenBank/DDBJ databases">
        <title>Genomic and phenotypic characterization of Pseudomonas hygromyciniae, a novel bacterial species discovered from a commercially purchased antibiotic vial.</title>
        <authorList>
            <person name="Turner T.L."/>
            <person name="Mitra S.D."/>
            <person name="Kochan T.J."/>
            <person name="Pincus N.B."/>
            <person name="Lebrun-Corbin M."/>
            <person name="Cheung B."/>
            <person name="Gatesy S.W."/>
            <person name="Afzal T."/>
            <person name="Ozer E.A."/>
            <person name="Hauser A.R."/>
        </authorList>
    </citation>
    <scope>NUCLEOTIDE SEQUENCE [LARGE SCALE GENOMIC DNA]</scope>
    <source>
        <strain evidence="2 3">SDM007</strain>
    </source>
</reference>
<name>A0ABX7JSJ9_9PSED</name>
<dbReference type="Proteomes" id="UP000663249">
    <property type="component" value="Chromosome"/>
</dbReference>
<keyword evidence="3" id="KW-1185">Reference proteome</keyword>
<evidence type="ECO:0000313" key="2">
    <source>
        <dbReference type="EMBL" id="QSB37978.1"/>
    </source>
</evidence>
<organism evidence="2 3">
    <name type="scientific">Pseudomonas hygromyciniae</name>
    <dbReference type="NCBI Taxonomy" id="2812000"/>
    <lineage>
        <taxon>Bacteria</taxon>
        <taxon>Pseudomonadati</taxon>
        <taxon>Pseudomonadota</taxon>
        <taxon>Gammaproteobacteria</taxon>
        <taxon>Pseudomonadales</taxon>
        <taxon>Pseudomonadaceae</taxon>
        <taxon>Pseudomonas</taxon>
    </lineage>
</organism>
<protein>
    <submittedName>
        <fullName evidence="2">Uncharacterized protein</fullName>
    </submittedName>
</protein>
<sequence>MTSTSLGTQTPGLPQSLLAATCDNGEQGRRFGVQAQHVLGEEAPEALGAKFFPGQYTFKAPAADDFAKGLLPHRTTHTPGGPVPETAGMTTGLVTALKVLLGVSR</sequence>
<dbReference type="EMBL" id="CP070506">
    <property type="protein sequence ID" value="QSB37978.1"/>
    <property type="molecule type" value="Genomic_DNA"/>
</dbReference>
<dbReference type="RefSeq" id="WP_205476702.1">
    <property type="nucleotide sequence ID" value="NZ_CP070506.1"/>
</dbReference>
<feature type="region of interest" description="Disordered" evidence="1">
    <location>
        <begin position="70"/>
        <end position="89"/>
    </location>
</feature>
<evidence type="ECO:0000256" key="1">
    <source>
        <dbReference type="SAM" id="MobiDB-lite"/>
    </source>
</evidence>